<gene>
    <name evidence="8" type="ORF">NADFUDRAFT_26530</name>
</gene>
<feature type="transmembrane region" description="Helical" evidence="7">
    <location>
        <begin position="411"/>
        <end position="443"/>
    </location>
</feature>
<evidence type="ECO:0000256" key="6">
    <source>
        <dbReference type="ARBA" id="ARBA00023136"/>
    </source>
</evidence>
<feature type="transmembrane region" description="Helical" evidence="7">
    <location>
        <begin position="153"/>
        <end position="180"/>
    </location>
</feature>
<keyword evidence="4 7" id="KW-0812">Transmembrane</keyword>
<feature type="transmembrane region" description="Helical" evidence="7">
    <location>
        <begin position="373"/>
        <end position="399"/>
    </location>
</feature>
<feature type="transmembrane region" description="Helical" evidence="7">
    <location>
        <begin position="463"/>
        <end position="484"/>
    </location>
</feature>
<feature type="transmembrane region" description="Helical" evidence="7">
    <location>
        <begin position="127"/>
        <end position="147"/>
    </location>
</feature>
<dbReference type="GO" id="GO:0000329">
    <property type="term" value="C:fungal-type vacuole membrane"/>
    <property type="evidence" value="ECO:0007669"/>
    <property type="project" value="TreeGrafter"/>
</dbReference>
<evidence type="ECO:0000256" key="3">
    <source>
        <dbReference type="ARBA" id="ARBA00022448"/>
    </source>
</evidence>
<feature type="transmembrane region" description="Helical" evidence="7">
    <location>
        <begin position="192"/>
        <end position="213"/>
    </location>
</feature>
<feature type="transmembrane region" description="Helical" evidence="7">
    <location>
        <begin position="12"/>
        <end position="36"/>
    </location>
</feature>
<reference evidence="8 9" key="1">
    <citation type="journal article" date="2016" name="Proc. Natl. Acad. Sci. U.S.A.">
        <title>Comparative genomics of biotechnologically important yeasts.</title>
        <authorList>
            <person name="Riley R."/>
            <person name="Haridas S."/>
            <person name="Wolfe K.H."/>
            <person name="Lopes M.R."/>
            <person name="Hittinger C.T."/>
            <person name="Goeker M."/>
            <person name="Salamov A.A."/>
            <person name="Wisecaver J.H."/>
            <person name="Long T.M."/>
            <person name="Calvey C.H."/>
            <person name="Aerts A.L."/>
            <person name="Barry K.W."/>
            <person name="Choi C."/>
            <person name="Clum A."/>
            <person name="Coughlan A.Y."/>
            <person name="Deshpande S."/>
            <person name="Douglass A.P."/>
            <person name="Hanson S.J."/>
            <person name="Klenk H.-P."/>
            <person name="LaButti K.M."/>
            <person name="Lapidus A."/>
            <person name="Lindquist E.A."/>
            <person name="Lipzen A.M."/>
            <person name="Meier-Kolthoff J.P."/>
            <person name="Ohm R.A."/>
            <person name="Otillar R.P."/>
            <person name="Pangilinan J.L."/>
            <person name="Peng Y."/>
            <person name="Rokas A."/>
            <person name="Rosa C.A."/>
            <person name="Scheuner C."/>
            <person name="Sibirny A.A."/>
            <person name="Slot J.C."/>
            <person name="Stielow J.B."/>
            <person name="Sun H."/>
            <person name="Kurtzman C.P."/>
            <person name="Blackwell M."/>
            <person name="Grigoriev I.V."/>
            <person name="Jeffries T.W."/>
        </authorList>
    </citation>
    <scope>NUCLEOTIDE SEQUENCE [LARGE SCALE GENOMIC DNA]</scope>
    <source>
        <strain evidence="8 9">DSM 6958</strain>
    </source>
</reference>
<dbReference type="GO" id="GO:0051537">
    <property type="term" value="F:2 iron, 2 sulfur cluster binding"/>
    <property type="evidence" value="ECO:0007669"/>
    <property type="project" value="InterPro"/>
</dbReference>
<sequence length="526" mass="57288">MPESPQVSTLKRIIQVCCAIVWCFLSAGLVFGFAAFKPILAAEGVYRSECTPEEIANATPICSKQELKLNFIFTVAAVLTNIAALVIGVLLDKYGPKVCGLIGSGLLAIAALIMANASQITTFDAYLMGYTILALGGPFAFISSFQLSNSFPAYSGTILALLTGAFDASSGIFLIYRIIYEKTNGALTLEKFFNYYLAVPVFMALAQVFVMPYESYKVITNSDDVKTDMPSGRDENSKSSSTETTSLLDDAFEIDYTNNVHGSIQSLGNVVDSEAQNQKNEKIKRDGAFGALHDYTFYEQVKSPWFILIALFASIQMLRMNYFVATVLSQYTYMLGSFDKAFAINRFFDAALPIGGIISIPFIGIILDNFSTLTVLIILSATTLTIGILGLFPYAWAAYANISLLVLYRSFYYTALSGFCAQVFGFITFGKIYGLTICISGVVNFGQTYLDYLTHETYGMNPLPVNTGLIVTTAFLTIALIIYVKCQVQNISRRMLEKEADSASVFAMPGSQSCGNGGCANCVCDV</sequence>
<dbReference type="EMBL" id="KV454411">
    <property type="protein sequence ID" value="ODQ64829.1"/>
    <property type="molecule type" value="Genomic_DNA"/>
</dbReference>
<feature type="transmembrane region" description="Helical" evidence="7">
    <location>
        <begin position="94"/>
        <end position="115"/>
    </location>
</feature>
<dbReference type="InterPro" id="IPR036259">
    <property type="entry name" value="MFS_trans_sf"/>
</dbReference>
<evidence type="ECO:0000256" key="5">
    <source>
        <dbReference type="ARBA" id="ARBA00022989"/>
    </source>
</evidence>
<dbReference type="InterPro" id="IPR052599">
    <property type="entry name" value="SLC43A_AATransporter"/>
</dbReference>
<keyword evidence="9" id="KW-1185">Reference proteome</keyword>
<dbReference type="Proteomes" id="UP000095009">
    <property type="component" value="Unassembled WGS sequence"/>
</dbReference>
<accession>A0A1E3PHD9</accession>
<comment type="subcellular location">
    <subcellularLocation>
        <location evidence="1">Membrane</location>
        <topology evidence="1">Multi-pass membrane protein</topology>
    </subcellularLocation>
</comment>
<feature type="transmembrane region" description="Helical" evidence="7">
    <location>
        <begin position="347"/>
        <end position="367"/>
    </location>
</feature>
<evidence type="ECO:0000256" key="2">
    <source>
        <dbReference type="ARBA" id="ARBA00006595"/>
    </source>
</evidence>
<dbReference type="InterPro" id="IPR006058">
    <property type="entry name" value="2Fe2S_fd_BS"/>
</dbReference>
<evidence type="ECO:0000313" key="8">
    <source>
        <dbReference type="EMBL" id="ODQ64829.1"/>
    </source>
</evidence>
<name>A0A1E3PHD9_9ASCO</name>
<feature type="transmembrane region" description="Helical" evidence="7">
    <location>
        <begin position="69"/>
        <end position="88"/>
    </location>
</feature>
<keyword evidence="3" id="KW-0813">Transport</keyword>
<dbReference type="AlphaFoldDB" id="A0A1E3PHD9"/>
<dbReference type="PANTHER" id="PTHR20772:SF2">
    <property type="entry name" value="PROTEIN FMP42"/>
    <property type="match status" value="1"/>
</dbReference>
<protein>
    <submittedName>
        <fullName evidence="8">MFS general substrate transporter</fullName>
    </submittedName>
</protein>
<dbReference type="OrthoDB" id="330047at2759"/>
<keyword evidence="5 7" id="KW-1133">Transmembrane helix</keyword>
<dbReference type="SUPFAM" id="SSF103473">
    <property type="entry name" value="MFS general substrate transporter"/>
    <property type="match status" value="1"/>
</dbReference>
<keyword evidence="6 7" id="KW-0472">Membrane</keyword>
<dbReference type="PANTHER" id="PTHR20772">
    <property type="entry name" value="PROTEIN FMP42"/>
    <property type="match status" value="1"/>
</dbReference>
<organism evidence="8 9">
    <name type="scientific">Nadsonia fulvescens var. elongata DSM 6958</name>
    <dbReference type="NCBI Taxonomy" id="857566"/>
    <lineage>
        <taxon>Eukaryota</taxon>
        <taxon>Fungi</taxon>
        <taxon>Dikarya</taxon>
        <taxon>Ascomycota</taxon>
        <taxon>Saccharomycotina</taxon>
        <taxon>Dipodascomycetes</taxon>
        <taxon>Dipodascales</taxon>
        <taxon>Dipodascales incertae sedis</taxon>
        <taxon>Nadsonia</taxon>
    </lineage>
</organism>
<feature type="transmembrane region" description="Helical" evidence="7">
    <location>
        <begin position="305"/>
        <end position="327"/>
    </location>
</feature>
<proteinExistence type="inferred from homology"/>
<evidence type="ECO:0000313" key="9">
    <source>
        <dbReference type="Proteomes" id="UP000095009"/>
    </source>
</evidence>
<comment type="similarity">
    <text evidence="2">Belongs to the SLC43A transporter (TC 2.A.1.44) family.</text>
</comment>
<evidence type="ECO:0000256" key="1">
    <source>
        <dbReference type="ARBA" id="ARBA00004141"/>
    </source>
</evidence>
<dbReference type="Gene3D" id="1.20.1250.20">
    <property type="entry name" value="MFS general substrate transporter like domains"/>
    <property type="match status" value="1"/>
</dbReference>
<dbReference type="PROSITE" id="PS00197">
    <property type="entry name" value="2FE2S_FER_1"/>
    <property type="match status" value="1"/>
</dbReference>
<evidence type="ECO:0000256" key="4">
    <source>
        <dbReference type="ARBA" id="ARBA00022692"/>
    </source>
</evidence>
<dbReference type="STRING" id="857566.A0A1E3PHD9"/>
<evidence type="ECO:0000256" key="7">
    <source>
        <dbReference type="SAM" id="Phobius"/>
    </source>
</evidence>